<dbReference type="Gene3D" id="2.60.40.380">
    <property type="entry name" value="Purple acid phosphatase-like, N-terminal"/>
    <property type="match status" value="1"/>
</dbReference>
<evidence type="ECO:0000313" key="4">
    <source>
        <dbReference type="EMBL" id="SDD97610.1"/>
    </source>
</evidence>
<name>A0A1G6Z4N3_9GAMM</name>
<dbReference type="CDD" id="cd07389">
    <property type="entry name" value="MPP_PhoD"/>
    <property type="match status" value="1"/>
</dbReference>
<dbReference type="InterPro" id="IPR052900">
    <property type="entry name" value="Phospholipid_Metab_Enz"/>
</dbReference>
<dbReference type="InterPro" id="IPR029052">
    <property type="entry name" value="Metallo-depent_PP-like"/>
</dbReference>
<dbReference type="AlphaFoldDB" id="A0A1G6Z4N3"/>
<dbReference type="SUPFAM" id="SSF56300">
    <property type="entry name" value="Metallo-dependent phosphatases"/>
    <property type="match status" value="2"/>
</dbReference>
<evidence type="ECO:0000313" key="5">
    <source>
        <dbReference type="Proteomes" id="UP000199603"/>
    </source>
</evidence>
<evidence type="ECO:0000259" key="3">
    <source>
        <dbReference type="Pfam" id="PF16655"/>
    </source>
</evidence>
<feature type="chain" id="PRO_5011540171" evidence="1">
    <location>
        <begin position="22"/>
        <end position="713"/>
    </location>
</feature>
<keyword evidence="1" id="KW-0732">Signal</keyword>
<dbReference type="InterPro" id="IPR038607">
    <property type="entry name" value="PhoD-like_sf"/>
</dbReference>
<proteinExistence type="predicted"/>
<accession>A0A1G6Z4N3</accession>
<dbReference type="PANTHER" id="PTHR43606:SF2">
    <property type="entry name" value="ALKALINE PHOSPHATASE FAMILY PROTEIN (AFU_ORTHOLOGUE AFUA_5G03860)"/>
    <property type="match status" value="1"/>
</dbReference>
<dbReference type="EMBL" id="FNAG01000012">
    <property type="protein sequence ID" value="SDD97610.1"/>
    <property type="molecule type" value="Genomic_DNA"/>
</dbReference>
<organism evidence="4 5">
    <name type="scientific">Aquimonas voraii</name>
    <dbReference type="NCBI Taxonomy" id="265719"/>
    <lineage>
        <taxon>Bacteria</taxon>
        <taxon>Pseudomonadati</taxon>
        <taxon>Pseudomonadota</taxon>
        <taxon>Gammaproteobacteria</taxon>
        <taxon>Lysobacterales</taxon>
        <taxon>Lysobacteraceae</taxon>
        <taxon>Aquimonas</taxon>
    </lineage>
</organism>
<feature type="domain" description="PhoD-like phosphatase metallophosphatase" evidence="2">
    <location>
        <begin position="149"/>
        <end position="345"/>
    </location>
</feature>
<sequence length="713" mass="78817">MPRMNRRDFLISASLSSLALALPTCSTRRTPPAADLSVDRARFPQSVASGDPRPQAVLLWTRLKLAPGQSEAPLWLQLSETDDFAQARSLPLRALAEHDGCVRLRLTDLQPGTRYHYRFVVDTPEGWRSSPIGRTRTAPAADSEAPLRFALLSCQDYGGRWYNSLLPLLDEELDFVLHVGDFIYETAGDPQFQSESGERRIVFDDLDGALKLGSAEPPYYTANSLDNYRQLHRTVRTDPVLQRLLERAPLIAIWDDHEFADDSWQDVATHHDGRVDERDRERRRNAEQAWFEYLPADPEGMLDAEGSAPAREALFPATRIWRGLRFGRVLDVSLIDTRSERPDHLVPEDAFPGELLYTEAELREALPGVGIEPATLDDSLLPFIDLESAEHAALKPTLVGLLTAAATREGLSSEAAMAYAQRCARGRIALPVLAALLQRWNASAPEAMRAEIPRAEAAIGRGLCWASLGKTGLFSSVGSRYFVLQAPWKALAALRGAEDSPLSQTQRDWLLQRLQTSDAVWKTVASSISFTPIELDLSLPELGAPPLLARRFLLNVDHWDGFPRARRALLDAFEAAGGAVLLSGDIHAAFATQHSARSVEITTPAVSSTTLADILASEVERDPNTAEVGRRMVDALDRLIVHGDPRVQHARTRVHGVTLIEARMDALDVRLLCLPPEACREQGYADPARLAARRIRQAFVVDAATRTLRPLSG</sequence>
<dbReference type="Pfam" id="PF09423">
    <property type="entry name" value="PhoD"/>
    <property type="match status" value="2"/>
</dbReference>
<dbReference type="PANTHER" id="PTHR43606">
    <property type="entry name" value="PHOSPHATASE, PUTATIVE (AFU_ORTHOLOGUE AFUA_6G08710)-RELATED"/>
    <property type="match status" value="1"/>
</dbReference>
<gene>
    <name evidence="4" type="ORF">SAMN04488509_11250</name>
</gene>
<feature type="domain" description="Phospholipase D N-terminal" evidence="3">
    <location>
        <begin position="46"/>
        <end position="137"/>
    </location>
</feature>
<dbReference type="Gene3D" id="3.60.21.70">
    <property type="entry name" value="PhoD-like phosphatase"/>
    <property type="match status" value="1"/>
</dbReference>
<dbReference type="InterPro" id="IPR006311">
    <property type="entry name" value="TAT_signal"/>
</dbReference>
<dbReference type="PROSITE" id="PS51318">
    <property type="entry name" value="TAT"/>
    <property type="match status" value="1"/>
</dbReference>
<feature type="signal peptide" evidence="1">
    <location>
        <begin position="1"/>
        <end position="21"/>
    </location>
</feature>
<dbReference type="Pfam" id="PF16655">
    <property type="entry name" value="PhoD_N"/>
    <property type="match status" value="1"/>
</dbReference>
<dbReference type="InterPro" id="IPR032093">
    <property type="entry name" value="PhoD_N"/>
</dbReference>
<protein>
    <submittedName>
        <fullName evidence="4">Alkaline phosphatase D</fullName>
    </submittedName>
</protein>
<dbReference type="STRING" id="265719.SAMN04488509_11250"/>
<keyword evidence="5" id="KW-1185">Reference proteome</keyword>
<evidence type="ECO:0000256" key="1">
    <source>
        <dbReference type="SAM" id="SignalP"/>
    </source>
</evidence>
<evidence type="ECO:0000259" key="2">
    <source>
        <dbReference type="Pfam" id="PF09423"/>
    </source>
</evidence>
<dbReference type="OrthoDB" id="327733at2"/>
<dbReference type="Proteomes" id="UP000199603">
    <property type="component" value="Unassembled WGS sequence"/>
</dbReference>
<dbReference type="InterPro" id="IPR018946">
    <property type="entry name" value="PhoD-like_MPP"/>
</dbReference>
<feature type="domain" description="PhoD-like phosphatase metallophosphatase" evidence="2">
    <location>
        <begin position="496"/>
        <end position="670"/>
    </location>
</feature>
<reference evidence="4 5" key="1">
    <citation type="submission" date="2016-10" db="EMBL/GenBank/DDBJ databases">
        <authorList>
            <person name="de Groot N.N."/>
        </authorList>
    </citation>
    <scope>NUCLEOTIDE SEQUENCE [LARGE SCALE GENOMIC DNA]</scope>
    <source>
        <strain evidence="4 5">DSM 16957</strain>
    </source>
</reference>